<dbReference type="InParanoid" id="A0A151Z4Z0"/>
<dbReference type="Pfam" id="PF23416">
    <property type="entry name" value="DUF7107"/>
    <property type="match status" value="1"/>
</dbReference>
<dbReference type="AlphaFoldDB" id="A0A151Z4Z0"/>
<name>A0A151Z4Z0_TIELA</name>
<evidence type="ECO:0000256" key="1">
    <source>
        <dbReference type="SAM" id="SignalP"/>
    </source>
</evidence>
<dbReference type="OMA" id="IGENCTH"/>
<dbReference type="PANTHER" id="PTHR33459">
    <property type="entry name" value="DD-GDCA PROTEIN"/>
    <property type="match status" value="1"/>
</dbReference>
<gene>
    <name evidence="3" type="ORF">DLAC_10668</name>
</gene>
<evidence type="ECO:0000313" key="3">
    <source>
        <dbReference type="EMBL" id="KYQ88864.1"/>
    </source>
</evidence>
<dbReference type="Proteomes" id="UP000076078">
    <property type="component" value="Unassembled WGS sequence"/>
</dbReference>
<dbReference type="PANTHER" id="PTHR33459:SF8">
    <property type="entry name" value="TRANSMEMBRANE PROTEIN"/>
    <property type="match status" value="1"/>
</dbReference>
<dbReference type="InterPro" id="IPR055531">
    <property type="entry name" value="DUF7107"/>
</dbReference>
<sequence>MYKLTSLFLFLLFISCSQQQCTDFSCVTEGMKCTGDFTSLGIIFDNLYTYDNNARYCSSGYYCHRDQQKCIKLGQEGEACYQNYCNGTQPCSPVGNGCLPGLSCYRQSIEAPATCQYLQYLMIGEECSTSLQCAYTLECNQSSGLCEISQKFRDLMPSGVECLAGLHCQGGQYCGNGKCLNAVGVGQNCTDPQECQYGTTCNNQICTVVMSKGEGSSCEDAYDLCDISENFYCNDNTLECTKLSSLVQGDCSDSSIAVCENGQKCLCSSSNRTLGQCESVATSNLGQCKTAFTSFYTCLKDNNSPLLLSGINIIAKDSVGMKNCYQNFCNIYTSCTQYPGSLGMCNNDPILNTICSAVSSSPSNFLPSINLFLFILFIIPFIL</sequence>
<accession>A0A151Z4Z0</accession>
<feature type="chain" id="PRO_5007592835" description="DUF7107 domain-containing protein" evidence="1">
    <location>
        <begin position="20"/>
        <end position="383"/>
    </location>
</feature>
<evidence type="ECO:0000313" key="4">
    <source>
        <dbReference type="Proteomes" id="UP000076078"/>
    </source>
</evidence>
<evidence type="ECO:0000259" key="2">
    <source>
        <dbReference type="Pfam" id="PF23416"/>
    </source>
</evidence>
<dbReference type="PROSITE" id="PS51257">
    <property type="entry name" value="PROKAR_LIPOPROTEIN"/>
    <property type="match status" value="1"/>
</dbReference>
<keyword evidence="4" id="KW-1185">Reference proteome</keyword>
<keyword evidence="1" id="KW-0732">Signal</keyword>
<dbReference type="OrthoDB" id="4405280at2759"/>
<dbReference type="InterPro" id="IPR052326">
    <property type="entry name" value="Diff-Dev_Assoc_Protein"/>
</dbReference>
<reference evidence="3 4" key="1">
    <citation type="submission" date="2015-12" db="EMBL/GenBank/DDBJ databases">
        <title>Dictyostelia acquired genes for synthesis and detection of signals that induce cell-type specialization by lateral gene transfer from prokaryotes.</title>
        <authorList>
            <person name="Gloeckner G."/>
            <person name="Schaap P."/>
        </authorList>
    </citation>
    <scope>NUCLEOTIDE SEQUENCE [LARGE SCALE GENOMIC DNA]</scope>
    <source>
        <strain evidence="3 4">TK</strain>
    </source>
</reference>
<feature type="domain" description="DUF7107" evidence="2">
    <location>
        <begin position="162"/>
        <end position="207"/>
    </location>
</feature>
<comment type="caution">
    <text evidence="3">The sequence shown here is derived from an EMBL/GenBank/DDBJ whole genome shotgun (WGS) entry which is preliminary data.</text>
</comment>
<proteinExistence type="predicted"/>
<feature type="signal peptide" evidence="1">
    <location>
        <begin position="1"/>
        <end position="19"/>
    </location>
</feature>
<dbReference type="EMBL" id="LODT01000047">
    <property type="protein sequence ID" value="KYQ88864.1"/>
    <property type="molecule type" value="Genomic_DNA"/>
</dbReference>
<protein>
    <recommendedName>
        <fullName evidence="2">DUF7107 domain-containing protein</fullName>
    </recommendedName>
</protein>
<organism evidence="3 4">
    <name type="scientific">Tieghemostelium lacteum</name>
    <name type="common">Slime mold</name>
    <name type="synonym">Dictyostelium lacteum</name>
    <dbReference type="NCBI Taxonomy" id="361077"/>
    <lineage>
        <taxon>Eukaryota</taxon>
        <taxon>Amoebozoa</taxon>
        <taxon>Evosea</taxon>
        <taxon>Eumycetozoa</taxon>
        <taxon>Dictyostelia</taxon>
        <taxon>Dictyosteliales</taxon>
        <taxon>Raperosteliaceae</taxon>
        <taxon>Tieghemostelium</taxon>
    </lineage>
</organism>